<evidence type="ECO:0000313" key="2">
    <source>
        <dbReference type="Ensembl" id="ENSCSAVP00000019778.1"/>
    </source>
</evidence>
<reference evidence="2" key="2">
    <citation type="submission" date="2025-08" db="UniProtKB">
        <authorList>
            <consortium name="Ensembl"/>
        </authorList>
    </citation>
    <scope>IDENTIFICATION</scope>
</reference>
<keyword evidence="1" id="KW-0732">Signal</keyword>
<dbReference type="Proteomes" id="UP000007875">
    <property type="component" value="Unassembled WGS sequence"/>
</dbReference>
<dbReference type="AlphaFoldDB" id="H2ZQB2"/>
<keyword evidence="3" id="KW-1185">Reference proteome</keyword>
<proteinExistence type="predicted"/>
<dbReference type="InParanoid" id="H2ZQB2"/>
<name>H2ZQB2_CIOSA</name>
<feature type="signal peptide" evidence="1">
    <location>
        <begin position="1"/>
        <end position="20"/>
    </location>
</feature>
<organism evidence="2 3">
    <name type="scientific">Ciona savignyi</name>
    <name type="common">Pacific transparent sea squirt</name>
    <dbReference type="NCBI Taxonomy" id="51511"/>
    <lineage>
        <taxon>Eukaryota</taxon>
        <taxon>Metazoa</taxon>
        <taxon>Chordata</taxon>
        <taxon>Tunicata</taxon>
        <taxon>Ascidiacea</taxon>
        <taxon>Phlebobranchia</taxon>
        <taxon>Cionidae</taxon>
        <taxon>Ciona</taxon>
    </lineage>
</organism>
<evidence type="ECO:0008006" key="4">
    <source>
        <dbReference type="Google" id="ProtNLM"/>
    </source>
</evidence>
<reference evidence="2" key="3">
    <citation type="submission" date="2025-09" db="UniProtKB">
        <authorList>
            <consortium name="Ensembl"/>
        </authorList>
    </citation>
    <scope>IDENTIFICATION</scope>
</reference>
<evidence type="ECO:0000256" key="1">
    <source>
        <dbReference type="SAM" id="SignalP"/>
    </source>
</evidence>
<reference evidence="3" key="1">
    <citation type="submission" date="2003-08" db="EMBL/GenBank/DDBJ databases">
        <authorList>
            <person name="Birren B."/>
            <person name="Nusbaum C."/>
            <person name="Abebe A."/>
            <person name="Abouelleil A."/>
            <person name="Adekoya E."/>
            <person name="Ait-zahra M."/>
            <person name="Allen N."/>
            <person name="Allen T."/>
            <person name="An P."/>
            <person name="Anderson M."/>
            <person name="Anderson S."/>
            <person name="Arachchi H."/>
            <person name="Armbruster J."/>
            <person name="Bachantsang P."/>
            <person name="Baldwin J."/>
            <person name="Barry A."/>
            <person name="Bayul T."/>
            <person name="Blitshsteyn B."/>
            <person name="Bloom T."/>
            <person name="Blye J."/>
            <person name="Boguslavskiy L."/>
            <person name="Borowsky M."/>
            <person name="Boukhgalter B."/>
            <person name="Brunache A."/>
            <person name="Butler J."/>
            <person name="Calixte N."/>
            <person name="Calvo S."/>
            <person name="Camarata J."/>
            <person name="Campo K."/>
            <person name="Chang J."/>
            <person name="Cheshatsang Y."/>
            <person name="Citroen M."/>
            <person name="Collymore A."/>
            <person name="Considine T."/>
            <person name="Cook A."/>
            <person name="Cooke P."/>
            <person name="Corum B."/>
            <person name="Cuomo C."/>
            <person name="David R."/>
            <person name="Dawoe T."/>
            <person name="Degray S."/>
            <person name="Dodge S."/>
            <person name="Dooley K."/>
            <person name="Dorje P."/>
            <person name="Dorjee K."/>
            <person name="Dorris L."/>
            <person name="Duffey N."/>
            <person name="Dupes A."/>
            <person name="Elkins T."/>
            <person name="Engels R."/>
            <person name="Erickson J."/>
            <person name="Farina A."/>
            <person name="Faro S."/>
            <person name="Ferreira P."/>
            <person name="Fischer H."/>
            <person name="Fitzgerald M."/>
            <person name="Foley K."/>
            <person name="Gage D."/>
            <person name="Galagan J."/>
            <person name="Gearin G."/>
            <person name="Gnerre S."/>
            <person name="Gnirke A."/>
            <person name="Goyette A."/>
            <person name="Graham J."/>
            <person name="Grandbois E."/>
            <person name="Gyaltsen K."/>
            <person name="Hafez N."/>
            <person name="Hagopian D."/>
            <person name="Hagos B."/>
            <person name="Hall J."/>
            <person name="Hatcher B."/>
            <person name="Heller A."/>
            <person name="Higgins H."/>
            <person name="Honan T."/>
            <person name="Horn A."/>
            <person name="Houde N."/>
            <person name="Hughes L."/>
            <person name="Hulme W."/>
            <person name="Husby E."/>
            <person name="Iliev I."/>
            <person name="Jaffe D."/>
            <person name="Jones C."/>
            <person name="Kamal M."/>
            <person name="Kamat A."/>
            <person name="Kamvysselis M."/>
            <person name="Karlsson E."/>
            <person name="Kells C."/>
            <person name="Kieu A."/>
            <person name="Kisner P."/>
            <person name="Kodira C."/>
            <person name="Kulbokas E."/>
            <person name="Labutti K."/>
            <person name="Lama D."/>
            <person name="Landers T."/>
            <person name="Leger J."/>
            <person name="Levine S."/>
            <person name="Lewis D."/>
            <person name="Lewis T."/>
            <person name="Lindblad-toh K."/>
            <person name="Liu X."/>
            <person name="Lokyitsang T."/>
            <person name="Lokyitsang Y."/>
            <person name="Lucien O."/>
            <person name="Lui A."/>
            <person name="Ma L.J."/>
            <person name="Mabbitt R."/>
            <person name="Macdonald J."/>
            <person name="Maclean C."/>
            <person name="Major J."/>
            <person name="Manning J."/>
            <person name="Marabella R."/>
            <person name="Maru K."/>
            <person name="Matthews C."/>
            <person name="Mauceli E."/>
            <person name="Mccarthy M."/>
            <person name="Mcdonough S."/>
            <person name="Mcghee T."/>
            <person name="Meldrim J."/>
            <person name="Meneus L."/>
            <person name="Mesirov J."/>
            <person name="Mihalev A."/>
            <person name="Mihova T."/>
            <person name="Mikkelsen T."/>
            <person name="Mlenga V."/>
            <person name="Moru K."/>
            <person name="Mozes J."/>
            <person name="Mulrain L."/>
            <person name="Munson G."/>
            <person name="Naylor J."/>
            <person name="Newes C."/>
            <person name="Nguyen C."/>
            <person name="Nguyen N."/>
            <person name="Nguyen T."/>
            <person name="Nicol R."/>
            <person name="Nielsen C."/>
            <person name="Nizzari M."/>
            <person name="Norbu C."/>
            <person name="Norbu N."/>
            <person name="O'donnell P."/>
            <person name="Okoawo O."/>
            <person name="O'leary S."/>
            <person name="Omotosho B."/>
            <person name="O'neill K."/>
            <person name="Osman S."/>
            <person name="Parker S."/>
            <person name="Perrin D."/>
            <person name="Phunkhang P."/>
            <person name="Piqani B."/>
            <person name="Purcell S."/>
            <person name="Rachupka T."/>
            <person name="Ramasamy U."/>
            <person name="Rameau R."/>
            <person name="Ray V."/>
            <person name="Raymond C."/>
            <person name="Retta R."/>
            <person name="Richardson S."/>
            <person name="Rise C."/>
            <person name="Rodriguez J."/>
            <person name="Rogers J."/>
            <person name="Rogov P."/>
            <person name="Rutman M."/>
            <person name="Schupbach R."/>
            <person name="Seaman C."/>
            <person name="Settipalli S."/>
            <person name="Sharpe T."/>
            <person name="Sheridan J."/>
            <person name="Sherpa N."/>
            <person name="Shi J."/>
            <person name="Smirnov S."/>
            <person name="Smith C."/>
            <person name="Sougnez C."/>
            <person name="Spencer B."/>
            <person name="Stalker J."/>
            <person name="Stange-thomann N."/>
            <person name="Stavropoulos S."/>
            <person name="Stetson K."/>
            <person name="Stone C."/>
            <person name="Stone S."/>
            <person name="Stubbs M."/>
            <person name="Talamas J."/>
            <person name="Tchuinga P."/>
            <person name="Tenzing P."/>
            <person name="Tesfaye S."/>
            <person name="Theodore J."/>
            <person name="Thoulutsang Y."/>
            <person name="Topham K."/>
            <person name="Towey S."/>
            <person name="Tsamla T."/>
            <person name="Tsomo N."/>
            <person name="Vallee D."/>
            <person name="Vassiliev H."/>
            <person name="Venkataraman V."/>
            <person name="Vinson J."/>
            <person name="Vo A."/>
            <person name="Wade C."/>
            <person name="Wang S."/>
            <person name="Wangchuk T."/>
            <person name="Wangdi T."/>
            <person name="Whittaker C."/>
            <person name="Wilkinson J."/>
            <person name="Wu Y."/>
            <person name="Wyman D."/>
            <person name="Yadav S."/>
            <person name="Yang S."/>
            <person name="Yang X."/>
            <person name="Yeager S."/>
            <person name="Yee E."/>
            <person name="Young G."/>
            <person name="Zainoun J."/>
            <person name="Zembeck L."/>
            <person name="Zimmer A."/>
            <person name="Zody M."/>
            <person name="Lander E."/>
        </authorList>
    </citation>
    <scope>NUCLEOTIDE SEQUENCE [LARGE SCALE GENOMIC DNA]</scope>
</reference>
<evidence type="ECO:0000313" key="3">
    <source>
        <dbReference type="Proteomes" id="UP000007875"/>
    </source>
</evidence>
<dbReference type="OMA" id="IRTEIVF"/>
<dbReference type="Ensembl" id="ENSCSAVT00000019991.1">
    <property type="protein sequence ID" value="ENSCSAVP00000019778.1"/>
    <property type="gene ID" value="ENSCSAVG00000011604.1"/>
</dbReference>
<protein>
    <recommendedName>
        <fullName evidence="4">Sema domain-containing protein</fullName>
    </recommendedName>
</protein>
<dbReference type="GeneTree" id="ENSGT01130000282464"/>
<feature type="chain" id="PRO_5003578670" description="Sema domain-containing protein" evidence="1">
    <location>
        <begin position="21"/>
        <end position="219"/>
    </location>
</feature>
<accession>H2ZQB2</accession>
<sequence>MIRTEIVFVTLLGWTVFSEAGLLGGLSMPPDLAFLFNGNRNQMNATLYNYNASASEFVSLGTYPSGVFFPGMPRRISSSAYVLTGKGGEYVTTFFKNRDVYFSNGTNGALVRSMFNISMLFDNGPWRADAAYTVLNGEREVIGTNFILRHKLYECGALGTTCNSSTLHTVATFSTSFLRDGRIRAALGLSDGKVALFKTKVYAIVHKKGDPAEERPMFT</sequence>
<dbReference type="HOGENOM" id="CLU_1255581_0_0_1"/>